<dbReference type="PANTHER" id="PTHR28671:SF3">
    <property type="entry name" value="COILED-COIL DOMAIN-CONTAINING PROTEIN 169"/>
    <property type="match status" value="1"/>
</dbReference>
<reference evidence="1" key="2">
    <citation type="submission" date="2025-09" db="UniProtKB">
        <authorList>
            <consortium name="Ensembl"/>
        </authorList>
    </citation>
    <scope>IDENTIFICATION</scope>
</reference>
<dbReference type="Proteomes" id="UP000694565">
    <property type="component" value="Unplaced"/>
</dbReference>
<name>A0A8C2ZXY4_CYCLU</name>
<accession>A0A8C2ZXY4</accession>
<dbReference type="Ensembl" id="ENSCLMT00005036172.1">
    <property type="protein sequence ID" value="ENSCLMP00005034753.1"/>
    <property type="gene ID" value="ENSCLMG00005016612.1"/>
</dbReference>
<dbReference type="GeneTree" id="ENSGT01030000235240"/>
<reference evidence="1" key="1">
    <citation type="submission" date="2025-08" db="UniProtKB">
        <authorList>
            <consortium name="Ensembl"/>
        </authorList>
    </citation>
    <scope>IDENTIFICATION</scope>
</reference>
<evidence type="ECO:0000313" key="2">
    <source>
        <dbReference type="Proteomes" id="UP000694565"/>
    </source>
</evidence>
<dbReference type="PANTHER" id="PTHR28671">
    <property type="entry name" value="COILED-COIL DOMAIN-CONTAINING PROTEIN 169"/>
    <property type="match status" value="1"/>
</dbReference>
<protein>
    <submittedName>
        <fullName evidence="1">Uncharacterized protein</fullName>
    </submittedName>
</protein>
<dbReference type="Pfam" id="PF15372">
    <property type="entry name" value="DUF4600"/>
    <property type="match status" value="1"/>
</dbReference>
<proteinExistence type="predicted"/>
<sequence length="141" mass="16063">MVSTSQPCGVSCRKSDGVTVFSAYSVTGNEWKTRYETQLELNGQLDRQMSLIHERLEDLRGHPMGDTSLPRRPDPVKSLLQDPFERRTLGKKLHVKQLSPDQPHKKTTDCRKVWLAGCCRANAVFCFINQRGQIQHGQILE</sequence>
<keyword evidence="2" id="KW-1185">Reference proteome</keyword>
<organism evidence="1 2">
    <name type="scientific">Cyclopterus lumpus</name>
    <name type="common">Lumpsucker</name>
    <dbReference type="NCBI Taxonomy" id="8103"/>
    <lineage>
        <taxon>Eukaryota</taxon>
        <taxon>Metazoa</taxon>
        <taxon>Chordata</taxon>
        <taxon>Craniata</taxon>
        <taxon>Vertebrata</taxon>
        <taxon>Euteleostomi</taxon>
        <taxon>Actinopterygii</taxon>
        <taxon>Neopterygii</taxon>
        <taxon>Teleostei</taxon>
        <taxon>Neoteleostei</taxon>
        <taxon>Acanthomorphata</taxon>
        <taxon>Eupercaria</taxon>
        <taxon>Perciformes</taxon>
        <taxon>Cottioidei</taxon>
        <taxon>Cottales</taxon>
        <taxon>Cyclopteridae</taxon>
        <taxon>Cyclopterus</taxon>
    </lineage>
</organism>
<dbReference type="AlphaFoldDB" id="A0A8C2ZXY4"/>
<evidence type="ECO:0000313" key="1">
    <source>
        <dbReference type="Ensembl" id="ENSCLMP00005034753.1"/>
    </source>
</evidence>
<dbReference type="InterPro" id="IPR028022">
    <property type="entry name" value="DUF4600"/>
</dbReference>